<dbReference type="PANTHER" id="PTHR37012:SF2">
    <property type="entry name" value="BZIP DOMAIN-CONTAINING PROTEIN-RELATED"/>
    <property type="match status" value="1"/>
</dbReference>
<feature type="compositionally biased region" description="Basic and acidic residues" evidence="1">
    <location>
        <begin position="123"/>
        <end position="138"/>
    </location>
</feature>
<dbReference type="CDD" id="cd14688">
    <property type="entry name" value="bZIP_YAP"/>
    <property type="match status" value="1"/>
</dbReference>
<name>A0AA40BU73_9PEZI</name>
<sequence>MDRRSAAVGSSNGNGNGNVGSGPGYGGHVRQGLVSERKRALSHDGGDAEDREVASGSAMAASPTESHGSGATLGSGQGQVPTDVTGSAAAAETDNQDDNKKRKTGPGSRGVANLTPTQLAKKRANDREAQRAIRERQRLRNEQYEREIRELKSQKPYQELQAALRQTATVQAELDNAKRILASVVSMIEPILGRSAASAFQPHHQHPQHPQQQHQHLAANTSSNPATSVPSPASTNAHGRWQHGDHSPVVPQAQPQGQHQDAAQQLSILAQQQHDLLHGLELGPERLVLDFVLDPAHKVVRIHESINGAQDTPQYRHLPMKHDWTAATMPVAMPTLPPPSNFSTSSASFIPHPLPDPEIAAAPFKNCPPTCPLDSLLLDFLAERHQRAAEGLSQSEILGPRYPSVSSLLNPSLTPYSHPLSKVFTDILARFPDISALPERVAVLYIMFLIMRWQVSPTPENYARLPSWCCASDSQLSTPHPAWMDHIPFPAMREYLINNYSPTQFPFENFFIPFTTTLCVNWPYEDVDALLRNPVGEELMINPVFERHLRRLENWTVGDAFEDAFPALDGTYNLRSERRGGRRFLSGEWGREGRA</sequence>
<evidence type="ECO:0000313" key="3">
    <source>
        <dbReference type="Proteomes" id="UP001175000"/>
    </source>
</evidence>
<comment type="caution">
    <text evidence="2">The sequence shown here is derived from an EMBL/GenBank/DDBJ whole genome shotgun (WGS) entry which is preliminary data.</text>
</comment>
<evidence type="ECO:0008006" key="4">
    <source>
        <dbReference type="Google" id="ProtNLM"/>
    </source>
</evidence>
<accession>A0AA40BU73</accession>
<dbReference type="EMBL" id="JAULSU010000006">
    <property type="protein sequence ID" value="KAK0613792.1"/>
    <property type="molecule type" value="Genomic_DNA"/>
</dbReference>
<dbReference type="InterPro" id="IPR021833">
    <property type="entry name" value="DUF3425"/>
</dbReference>
<evidence type="ECO:0000256" key="1">
    <source>
        <dbReference type="SAM" id="MobiDB-lite"/>
    </source>
</evidence>
<feature type="region of interest" description="Disordered" evidence="1">
    <location>
        <begin position="1"/>
        <end position="138"/>
    </location>
</feature>
<feature type="region of interest" description="Disordered" evidence="1">
    <location>
        <begin position="197"/>
        <end position="263"/>
    </location>
</feature>
<dbReference type="Pfam" id="PF11905">
    <property type="entry name" value="DUF3425"/>
    <property type="match status" value="1"/>
</dbReference>
<proteinExistence type="predicted"/>
<dbReference type="Proteomes" id="UP001175000">
    <property type="component" value="Unassembled WGS sequence"/>
</dbReference>
<dbReference type="AlphaFoldDB" id="A0AA40BU73"/>
<feature type="compositionally biased region" description="Gly residues" evidence="1">
    <location>
        <begin position="12"/>
        <end position="29"/>
    </location>
</feature>
<reference evidence="2" key="1">
    <citation type="submission" date="2023-06" db="EMBL/GenBank/DDBJ databases">
        <title>Genome-scale phylogeny and comparative genomics of the fungal order Sordariales.</title>
        <authorList>
            <consortium name="Lawrence Berkeley National Laboratory"/>
            <person name="Hensen N."/>
            <person name="Bonometti L."/>
            <person name="Westerberg I."/>
            <person name="Brannstrom I.O."/>
            <person name="Guillou S."/>
            <person name="Cros-Aarteil S."/>
            <person name="Calhoun S."/>
            <person name="Haridas S."/>
            <person name="Kuo A."/>
            <person name="Mondo S."/>
            <person name="Pangilinan J."/>
            <person name="Riley R."/>
            <person name="Labutti K."/>
            <person name="Andreopoulos B."/>
            <person name="Lipzen A."/>
            <person name="Chen C."/>
            <person name="Yanf M."/>
            <person name="Daum C."/>
            <person name="Ng V."/>
            <person name="Clum A."/>
            <person name="Steindorff A."/>
            <person name="Ohm R."/>
            <person name="Martin F."/>
            <person name="Silar P."/>
            <person name="Natvig D."/>
            <person name="Lalanne C."/>
            <person name="Gautier V."/>
            <person name="Ament-Velasquez S.L."/>
            <person name="Kruys A."/>
            <person name="Hutchinson M.I."/>
            <person name="Powell A.J."/>
            <person name="Barry K."/>
            <person name="Miller A.N."/>
            <person name="Grigoriev I.V."/>
            <person name="Debuchy R."/>
            <person name="Gladieux P."/>
            <person name="Thoren M.H."/>
            <person name="Johannesson H."/>
        </authorList>
    </citation>
    <scope>NUCLEOTIDE SEQUENCE</scope>
    <source>
        <strain evidence="2">CBS 606.72</strain>
    </source>
</reference>
<organism evidence="2 3">
    <name type="scientific">Immersiella caudata</name>
    <dbReference type="NCBI Taxonomy" id="314043"/>
    <lineage>
        <taxon>Eukaryota</taxon>
        <taxon>Fungi</taxon>
        <taxon>Dikarya</taxon>
        <taxon>Ascomycota</taxon>
        <taxon>Pezizomycotina</taxon>
        <taxon>Sordariomycetes</taxon>
        <taxon>Sordariomycetidae</taxon>
        <taxon>Sordariales</taxon>
        <taxon>Lasiosphaeriaceae</taxon>
        <taxon>Immersiella</taxon>
    </lineage>
</organism>
<gene>
    <name evidence="2" type="ORF">B0T14DRAFT_285573</name>
</gene>
<feature type="compositionally biased region" description="Low complexity" evidence="1">
    <location>
        <begin position="252"/>
        <end position="263"/>
    </location>
</feature>
<evidence type="ECO:0000313" key="2">
    <source>
        <dbReference type="EMBL" id="KAK0613792.1"/>
    </source>
</evidence>
<keyword evidence="3" id="KW-1185">Reference proteome</keyword>
<protein>
    <recommendedName>
        <fullName evidence="4">BZIP transcription factor</fullName>
    </recommendedName>
</protein>
<feature type="compositionally biased region" description="Basic and acidic residues" evidence="1">
    <location>
        <begin position="35"/>
        <end position="53"/>
    </location>
</feature>
<feature type="compositionally biased region" description="Low complexity" evidence="1">
    <location>
        <begin position="1"/>
        <end position="11"/>
    </location>
</feature>
<feature type="compositionally biased region" description="Polar residues" evidence="1">
    <location>
        <begin position="218"/>
        <end position="237"/>
    </location>
</feature>
<dbReference type="PANTHER" id="PTHR37012">
    <property type="entry name" value="B-ZIP TRANSCRIPTION FACTOR (EUROFUNG)-RELATED"/>
    <property type="match status" value="1"/>
</dbReference>